<dbReference type="Proteomes" id="UP000007056">
    <property type="component" value="Chromosome"/>
</dbReference>
<proteinExistence type="predicted"/>
<evidence type="ECO:0000313" key="1">
    <source>
        <dbReference type="EMBL" id="ABV73397.1"/>
    </source>
</evidence>
<protein>
    <submittedName>
        <fullName evidence="1">Uncharacterized protein</fullName>
    </submittedName>
</protein>
<dbReference type="AlphaFoldDB" id="A8EYG4"/>
<sequence length="48" mass="5532">MIVEYNIKTMKQVGNNEQIFLVKKYVGKQIKILTLNDGTSNKAWQICS</sequence>
<dbReference type="HOGENOM" id="CLU_3221368_0_0_5"/>
<dbReference type="KEGG" id="rcm:A1E_02260"/>
<organism evidence="1 2">
    <name type="scientific">Rickettsia canadensis (strain McKiel)</name>
    <dbReference type="NCBI Taxonomy" id="293613"/>
    <lineage>
        <taxon>Bacteria</taxon>
        <taxon>Pseudomonadati</taxon>
        <taxon>Pseudomonadota</taxon>
        <taxon>Alphaproteobacteria</taxon>
        <taxon>Rickettsiales</taxon>
        <taxon>Rickettsiaceae</taxon>
        <taxon>Rickettsieae</taxon>
        <taxon>Rickettsia</taxon>
        <taxon>belli group</taxon>
    </lineage>
</organism>
<name>A8EYG4_RICCK</name>
<evidence type="ECO:0000313" key="2">
    <source>
        <dbReference type="Proteomes" id="UP000007056"/>
    </source>
</evidence>
<gene>
    <name evidence="1" type="ordered locus">A1E_02260</name>
</gene>
<accession>A8EYG4</accession>
<dbReference type="EMBL" id="CP000409">
    <property type="protein sequence ID" value="ABV73397.1"/>
    <property type="molecule type" value="Genomic_DNA"/>
</dbReference>
<reference evidence="2" key="1">
    <citation type="submission" date="2007-09" db="EMBL/GenBank/DDBJ databases">
        <title>Complete genome sequence of Rickettsia canadensis.</title>
        <authorList>
            <person name="Madan A."/>
            <person name="Fahey J."/>
            <person name="Helton E."/>
            <person name="Ketteman M."/>
            <person name="Madan A."/>
            <person name="Rodrigues S."/>
            <person name="Sanchez A."/>
            <person name="Whiting M."/>
            <person name="Dasch G."/>
            <person name="Eremeeva M."/>
        </authorList>
    </citation>
    <scope>NUCLEOTIDE SEQUENCE [LARGE SCALE GENOMIC DNA]</scope>
    <source>
        <strain evidence="2">McKiel</strain>
    </source>
</reference>